<gene>
    <name evidence="1" type="ORF">FQK01_23050</name>
</gene>
<dbReference type="EMBL" id="VOCK01000096">
    <property type="protein sequence ID" value="TWQ48862.1"/>
    <property type="molecule type" value="Genomic_DNA"/>
</dbReference>
<protein>
    <submittedName>
        <fullName evidence="1">RHS repeat protein</fullName>
    </submittedName>
</protein>
<dbReference type="AlphaFoldDB" id="A0ABD7S5U2"/>
<dbReference type="InterPro" id="IPR031325">
    <property type="entry name" value="RHS_repeat"/>
</dbReference>
<name>A0ABD7S5U2_XANVA</name>
<evidence type="ECO:0000313" key="1">
    <source>
        <dbReference type="EMBL" id="TWQ48862.1"/>
    </source>
</evidence>
<dbReference type="RefSeq" id="WP_143707241.1">
    <property type="nucleotide sequence ID" value="NZ_JAUPCK020000066.1"/>
</dbReference>
<organism evidence="1 2">
    <name type="scientific">Xanthomonas vasicola</name>
    <dbReference type="NCBI Taxonomy" id="56459"/>
    <lineage>
        <taxon>Bacteria</taxon>
        <taxon>Pseudomonadati</taxon>
        <taxon>Pseudomonadota</taxon>
        <taxon>Gammaproteobacteria</taxon>
        <taxon>Lysobacterales</taxon>
        <taxon>Lysobacteraceae</taxon>
        <taxon>Xanthomonas</taxon>
    </lineage>
</organism>
<dbReference type="Pfam" id="PF05593">
    <property type="entry name" value="RHS_repeat"/>
    <property type="match status" value="2"/>
</dbReference>
<proteinExistence type="predicted"/>
<accession>A0ABD7S5U2</accession>
<keyword evidence="2" id="KW-1185">Reference proteome</keyword>
<dbReference type="Gene3D" id="2.180.10.10">
    <property type="entry name" value="RHS repeat-associated core"/>
    <property type="match status" value="2"/>
</dbReference>
<reference evidence="2" key="1">
    <citation type="journal article" date="2020" name="Phytopathology">
        <title>Genomic acquisitions in emerging populations of Xanthomonas vasicola pv. vasculorum infecting corn in the U.S. and Argentina.</title>
        <authorList>
            <person name="Perez-Quintero A.L."/>
        </authorList>
    </citation>
    <scope>NUCLEOTIDE SEQUENCE [LARGE SCALE GENOMIC DNA]</scope>
    <source>
        <strain evidence="2">Xvh-L</strain>
    </source>
</reference>
<sequence length="933" mass="101915">MKNSIGRRNKNLRRLRTGATMKYGLCGLSVWRMRIGALVGMACVAAAGAARGQNAIEPYVEYAKLVRAAEKTAPLDDGLMGDGISLFDGQTSFRNVDIQLKGNDGLPLELVRRLVVKPKPQGDFSKDYAGLGNWEIDVPSISGTFDAAYKWDTDILNRPKARCSAVFYPAVRSSVKYRDVWHGNSVHIPGRGDHEMLILDGSPLVPSDGGTHLWTTSAMDAFACKGSTANGYPGEGFVMTTAAGIKYTFDVAVERSAGVISAGGVQVPRIAVYLLASRIEDRFGNYVSFSYNGNGHPTSIAASDGRSIVMEYNGERLIRASANGRVWTYQYDANGDLATVVQPDQSRWQYQYGGSRTILYQAWDAAITATCGGPDVADGQYVVTVTHPSSAVATFSFSHLRHYRSGVRLSNCQPLSASSGESVNYQLLLANFHDVFSLVSKTISGPGIAQAITWKYDYGRNAYPLWGTRQPAAGICPAGTCPRSKVVRVLQPGGQYDAYEFGVLWGLNEGRLLDVKTLASNGTTVVREERSDFLGEDEVTGHAFPSKYGTLPGGDEPSAAYVRPMIRKTITQDGASFTWQVARGCGTGPYCLDGFARPLRVERVSSLGYSRSEDTTYFDQTSAWVIGKTASLTQRTPASVSMYSASYNAAALPSEEYVFGTLKHRLAWNADGTLASFTDANGAKTALSNWKRGVPQRIQHPATNDQPSGSVETASVDDNGWIRTSTDVNGFASSFDYDPMGRMILQTYPEGDNVAWNATGQALEQVGAEEYGIGAGHWRQTMSTGNHRKLTYLDAMWRPLLLLEYDASDQTGTQRFQRYVYDTEGRTVFTSYLSTASDSATGTWNEYDALGRQTSVSQDSELGLLVTRTAYLDGFKRQTTDPKGRQQTEWFQAYDAPTYAWPVRIDRPESVSTTILRDAFGKPTEIDRGGLAR</sequence>
<comment type="caution">
    <text evidence="1">The sequence shown here is derived from an EMBL/GenBank/DDBJ whole genome shotgun (WGS) entry which is preliminary data.</text>
</comment>
<evidence type="ECO:0000313" key="2">
    <source>
        <dbReference type="Proteomes" id="UP000320455"/>
    </source>
</evidence>
<dbReference type="Proteomes" id="UP000320455">
    <property type="component" value="Unassembled WGS sequence"/>
</dbReference>